<reference evidence="2 3" key="1">
    <citation type="submission" date="2016-10" db="EMBL/GenBank/DDBJ databases">
        <authorList>
            <person name="de Groot N.N."/>
        </authorList>
    </citation>
    <scope>NUCLEOTIDE SEQUENCE [LARGE SCALE GENOMIC DNA]</scope>
    <source>
        <strain evidence="2 3">CGMCC 1.7031</strain>
    </source>
</reference>
<dbReference type="AlphaFoldDB" id="A0A1G5D3B0"/>
<evidence type="ECO:0000313" key="2">
    <source>
        <dbReference type="EMBL" id="SCY08950.1"/>
    </source>
</evidence>
<gene>
    <name evidence="2" type="ORF">SAMN02927903_00723</name>
</gene>
<name>A0A1G5D3B0_9FLAO</name>
<dbReference type="RefSeq" id="WP_091140950.1">
    <property type="nucleotide sequence ID" value="NZ_FMVF01000003.1"/>
</dbReference>
<dbReference type="Pfam" id="PF13899">
    <property type="entry name" value="Thioredoxin_7"/>
    <property type="match status" value="1"/>
</dbReference>
<evidence type="ECO:0000313" key="3">
    <source>
        <dbReference type="Proteomes" id="UP000199354"/>
    </source>
</evidence>
<dbReference type="Gene3D" id="3.40.30.10">
    <property type="entry name" value="Glutaredoxin"/>
    <property type="match status" value="1"/>
</dbReference>
<dbReference type="EMBL" id="FMVF01000003">
    <property type="protein sequence ID" value="SCY08950.1"/>
    <property type="molecule type" value="Genomic_DNA"/>
</dbReference>
<proteinExistence type="predicted"/>
<dbReference type="STRING" id="490189.SAMN02927903_00723"/>
<accession>A0A1G5D3B0</accession>
<evidence type="ECO:0000256" key="1">
    <source>
        <dbReference type="SAM" id="SignalP"/>
    </source>
</evidence>
<organism evidence="2 3">
    <name type="scientific">Flavobacterium caeni</name>
    <dbReference type="NCBI Taxonomy" id="490189"/>
    <lineage>
        <taxon>Bacteria</taxon>
        <taxon>Pseudomonadati</taxon>
        <taxon>Bacteroidota</taxon>
        <taxon>Flavobacteriia</taxon>
        <taxon>Flavobacteriales</taxon>
        <taxon>Flavobacteriaceae</taxon>
        <taxon>Flavobacterium</taxon>
    </lineage>
</organism>
<protein>
    <submittedName>
        <fullName evidence="2">Thioredoxin-like</fullName>
    </submittedName>
</protein>
<dbReference type="InterPro" id="IPR036249">
    <property type="entry name" value="Thioredoxin-like_sf"/>
</dbReference>
<sequence length="137" mass="15418">MKTTAIVVLMLFAGSAFGQWQSDLKAAIKEASATDKKVLLYFTGGEDCENCIQLQQQVLETTEFLAYAREHFVLVRQDFLSKENLEENLLIVEKYNKDGFFPLVVIIGGNAKRIGQIGVYQNETPGQYIDKLRALAH</sequence>
<feature type="signal peptide" evidence="1">
    <location>
        <begin position="1"/>
        <end position="18"/>
    </location>
</feature>
<keyword evidence="1" id="KW-0732">Signal</keyword>
<dbReference type="OrthoDB" id="981626at2"/>
<dbReference type="SUPFAM" id="SSF52833">
    <property type="entry name" value="Thioredoxin-like"/>
    <property type="match status" value="1"/>
</dbReference>
<dbReference type="Proteomes" id="UP000199354">
    <property type="component" value="Unassembled WGS sequence"/>
</dbReference>
<feature type="chain" id="PRO_5011780573" evidence="1">
    <location>
        <begin position="19"/>
        <end position="137"/>
    </location>
</feature>
<keyword evidence="3" id="KW-1185">Reference proteome</keyword>